<comment type="caution">
    <text evidence="2">The sequence shown here is derived from an EMBL/GenBank/DDBJ whole genome shotgun (WGS) entry which is preliminary data.</text>
</comment>
<keyword evidence="1" id="KW-1133">Transmembrane helix</keyword>
<gene>
    <name evidence="2" type="ORF">ZRA01_22930</name>
</gene>
<name>A0A4Y4D075_ZOORA</name>
<evidence type="ECO:0000256" key="1">
    <source>
        <dbReference type="SAM" id="Phobius"/>
    </source>
</evidence>
<keyword evidence="1" id="KW-0812">Transmembrane</keyword>
<dbReference type="EMBL" id="BJNV01000038">
    <property type="protein sequence ID" value="GEC96220.1"/>
    <property type="molecule type" value="Genomic_DNA"/>
</dbReference>
<keyword evidence="3" id="KW-1185">Reference proteome</keyword>
<protein>
    <submittedName>
        <fullName evidence="2">Membrane protein</fullName>
    </submittedName>
</protein>
<organism evidence="2 3">
    <name type="scientific">Zoogloea ramigera</name>
    <dbReference type="NCBI Taxonomy" id="350"/>
    <lineage>
        <taxon>Bacteria</taxon>
        <taxon>Pseudomonadati</taxon>
        <taxon>Pseudomonadota</taxon>
        <taxon>Betaproteobacteria</taxon>
        <taxon>Rhodocyclales</taxon>
        <taxon>Zoogloeaceae</taxon>
        <taxon>Zoogloea</taxon>
    </lineage>
</organism>
<dbReference type="RefSeq" id="WP_170182957.1">
    <property type="nucleotide sequence ID" value="NZ_BJNV01000038.1"/>
</dbReference>
<feature type="transmembrane region" description="Helical" evidence="1">
    <location>
        <begin position="66"/>
        <end position="84"/>
    </location>
</feature>
<evidence type="ECO:0000313" key="2">
    <source>
        <dbReference type="EMBL" id="GEC96220.1"/>
    </source>
</evidence>
<dbReference type="AlphaFoldDB" id="A0A4Y4D075"/>
<sequence>MNEHDFQFRVRQHLNTSARQVSPAVASRLHEARQKALGRQKVTVRRFSLAGISHAFTERALPQGRTAVAMVLILLLVVGSGLLGEMQRMAELEEVDSALLSDDLPIDAYLDQGFDAWVQNNSPD</sequence>
<dbReference type="InterPro" id="IPR022064">
    <property type="entry name" value="DUF3619"/>
</dbReference>
<dbReference type="Pfam" id="PF12279">
    <property type="entry name" value="DUF3619"/>
    <property type="match status" value="1"/>
</dbReference>
<keyword evidence="1" id="KW-0472">Membrane</keyword>
<reference evidence="2 3" key="1">
    <citation type="submission" date="2019-06" db="EMBL/GenBank/DDBJ databases">
        <title>Whole genome shotgun sequence of Zoogloea ramigera NBRC 15342.</title>
        <authorList>
            <person name="Hosoyama A."/>
            <person name="Uohara A."/>
            <person name="Ohji S."/>
            <person name="Ichikawa N."/>
        </authorList>
    </citation>
    <scope>NUCLEOTIDE SEQUENCE [LARGE SCALE GENOMIC DNA]</scope>
    <source>
        <strain evidence="2 3">NBRC 15342</strain>
    </source>
</reference>
<accession>A0A4Y4D075</accession>
<dbReference type="Proteomes" id="UP000318422">
    <property type="component" value="Unassembled WGS sequence"/>
</dbReference>
<proteinExistence type="predicted"/>
<evidence type="ECO:0000313" key="3">
    <source>
        <dbReference type="Proteomes" id="UP000318422"/>
    </source>
</evidence>